<protein>
    <submittedName>
        <fullName evidence="2">ABC transporter permease</fullName>
    </submittedName>
</protein>
<comment type="caution">
    <text evidence="2">The sequence shown here is derived from an EMBL/GenBank/DDBJ whole genome shotgun (WGS) entry which is preliminary data.</text>
</comment>
<name>A0ABS8B4M9_9ACTN</name>
<feature type="transmembrane region" description="Helical" evidence="1">
    <location>
        <begin position="12"/>
        <end position="31"/>
    </location>
</feature>
<evidence type="ECO:0000256" key="1">
    <source>
        <dbReference type="SAM" id="Phobius"/>
    </source>
</evidence>
<proteinExistence type="predicted"/>
<sequence>MSSAASPRAEARTVLVIVALVQFVIAGWFSWSASSAEPRDLPVLVVAGQGAQGLTDRLREAAPGAYATAPADSLDEADDALRERKAYGALLAGPGGLELHLASAASPTVARTLTEQARELAGTDRLHVTDVVPADSDDPHGAGLSMGFLPLLITAVIAGLLFVLKVRDTGAKFLGVIGFAVASGLLGSLMLTHLSGVLPGNYFANAGIIALLELGMVGVITGLGSLIGPPGIAVGAVVMFVVGNPLSGLNSAPEMLPGPLGTLGQFLPAGAGATLLRTAGPFDGAGAGRPVLVLVAWAVVGLALLFASSRRKAPAAAAGSAAAEPVPAAAH</sequence>
<keyword evidence="1" id="KW-0472">Membrane</keyword>
<feature type="transmembrane region" description="Helical" evidence="1">
    <location>
        <begin position="176"/>
        <end position="196"/>
    </location>
</feature>
<dbReference type="EMBL" id="JAJAUY010000023">
    <property type="protein sequence ID" value="MCB5179547.1"/>
    <property type="molecule type" value="Genomic_DNA"/>
</dbReference>
<keyword evidence="3" id="KW-1185">Reference proteome</keyword>
<feature type="transmembrane region" description="Helical" evidence="1">
    <location>
        <begin position="202"/>
        <end position="224"/>
    </location>
</feature>
<organism evidence="2 3">
    <name type="scientific">Streptomyces antimicrobicus</name>
    <dbReference type="NCBI Taxonomy" id="2883108"/>
    <lineage>
        <taxon>Bacteria</taxon>
        <taxon>Bacillati</taxon>
        <taxon>Actinomycetota</taxon>
        <taxon>Actinomycetes</taxon>
        <taxon>Kitasatosporales</taxon>
        <taxon>Streptomycetaceae</taxon>
        <taxon>Streptomyces</taxon>
    </lineage>
</organism>
<feature type="transmembrane region" description="Helical" evidence="1">
    <location>
        <begin position="142"/>
        <end position="164"/>
    </location>
</feature>
<keyword evidence="1" id="KW-1133">Transmembrane helix</keyword>
<evidence type="ECO:0000313" key="2">
    <source>
        <dbReference type="EMBL" id="MCB5179547.1"/>
    </source>
</evidence>
<gene>
    <name evidence="2" type="ORF">LG632_09125</name>
</gene>
<keyword evidence="1" id="KW-0812">Transmembrane</keyword>
<feature type="transmembrane region" description="Helical" evidence="1">
    <location>
        <begin position="287"/>
        <end position="307"/>
    </location>
</feature>
<feature type="transmembrane region" description="Helical" evidence="1">
    <location>
        <begin position="231"/>
        <end position="249"/>
    </location>
</feature>
<accession>A0ABS8B4M9</accession>
<dbReference type="Proteomes" id="UP001199054">
    <property type="component" value="Unassembled WGS sequence"/>
</dbReference>
<evidence type="ECO:0000313" key="3">
    <source>
        <dbReference type="Proteomes" id="UP001199054"/>
    </source>
</evidence>
<dbReference type="RefSeq" id="WP_226726385.1">
    <property type="nucleotide sequence ID" value="NZ_JAJAUY010000023.1"/>
</dbReference>
<reference evidence="2 3" key="1">
    <citation type="submission" date="2021-10" db="EMBL/GenBank/DDBJ databases">
        <title>Streptomyces sp. strain SMC 277, a novel streptomycete isolated from soil.</title>
        <authorList>
            <person name="Chanama M."/>
        </authorList>
    </citation>
    <scope>NUCLEOTIDE SEQUENCE [LARGE SCALE GENOMIC DNA]</scope>
    <source>
        <strain evidence="2 3">SMC 277</strain>
    </source>
</reference>